<accession>A0A4R1PVZ4</accession>
<dbReference type="PROSITE" id="PS01227">
    <property type="entry name" value="UPF0012"/>
    <property type="match status" value="1"/>
</dbReference>
<dbReference type="RefSeq" id="WP_132082748.1">
    <property type="nucleotide sequence ID" value="NZ_SLUI01000014.1"/>
</dbReference>
<dbReference type="SUPFAM" id="SSF56317">
    <property type="entry name" value="Carbon-nitrogen hydrolase"/>
    <property type="match status" value="1"/>
</dbReference>
<dbReference type="Proteomes" id="UP000295063">
    <property type="component" value="Unassembled WGS sequence"/>
</dbReference>
<dbReference type="PANTHER" id="PTHR23088:SF27">
    <property type="entry name" value="DEAMINATED GLUTATHIONE AMIDASE"/>
    <property type="match status" value="1"/>
</dbReference>
<dbReference type="PROSITE" id="PS50263">
    <property type="entry name" value="CN_HYDROLASE"/>
    <property type="match status" value="1"/>
</dbReference>
<protein>
    <submittedName>
        <fullName evidence="3">Putative amidohydrolase</fullName>
    </submittedName>
</protein>
<evidence type="ECO:0000313" key="4">
    <source>
        <dbReference type="Proteomes" id="UP000295063"/>
    </source>
</evidence>
<reference evidence="3 4" key="1">
    <citation type="submission" date="2019-03" db="EMBL/GenBank/DDBJ databases">
        <title>Genomic Encyclopedia of Type Strains, Phase IV (KMG-IV): sequencing the most valuable type-strain genomes for metagenomic binning, comparative biology and taxonomic classification.</title>
        <authorList>
            <person name="Goeker M."/>
        </authorList>
    </citation>
    <scope>NUCLEOTIDE SEQUENCE [LARGE SCALE GENOMIC DNA]</scope>
    <source>
        <strain evidence="3 4">DSM 15969</strain>
    </source>
</reference>
<dbReference type="InterPro" id="IPR036526">
    <property type="entry name" value="C-N_Hydrolase_sf"/>
</dbReference>
<proteinExistence type="inferred from homology"/>
<dbReference type="PANTHER" id="PTHR23088">
    <property type="entry name" value="NITRILASE-RELATED"/>
    <property type="match status" value="1"/>
</dbReference>
<dbReference type="OrthoDB" id="9811121at2"/>
<evidence type="ECO:0000256" key="1">
    <source>
        <dbReference type="ARBA" id="ARBA00010613"/>
    </source>
</evidence>
<comment type="caution">
    <text evidence="3">The sequence shown here is derived from an EMBL/GenBank/DDBJ whole genome shotgun (WGS) entry which is preliminary data.</text>
</comment>
<dbReference type="GO" id="GO:0016787">
    <property type="term" value="F:hydrolase activity"/>
    <property type="evidence" value="ECO:0007669"/>
    <property type="project" value="UniProtKB-KW"/>
</dbReference>
<evidence type="ECO:0000259" key="2">
    <source>
        <dbReference type="PROSITE" id="PS50263"/>
    </source>
</evidence>
<gene>
    <name evidence="3" type="ORF">EV210_11454</name>
</gene>
<organism evidence="3 4">
    <name type="scientific">Anaerospora hongkongensis</name>
    <dbReference type="NCBI Taxonomy" id="244830"/>
    <lineage>
        <taxon>Bacteria</taxon>
        <taxon>Bacillati</taxon>
        <taxon>Bacillota</taxon>
        <taxon>Negativicutes</taxon>
        <taxon>Selenomonadales</taxon>
        <taxon>Sporomusaceae</taxon>
        <taxon>Anaerospora</taxon>
    </lineage>
</organism>
<comment type="similarity">
    <text evidence="1">Belongs to the carbon-nitrogen hydrolase superfamily. NIT1/NIT2 family.</text>
</comment>
<dbReference type="CDD" id="cd07583">
    <property type="entry name" value="nitrilase_5"/>
    <property type="match status" value="1"/>
</dbReference>
<dbReference type="Gene3D" id="3.60.110.10">
    <property type="entry name" value="Carbon-nitrogen hydrolase"/>
    <property type="match status" value="1"/>
</dbReference>
<sequence>MKVALIQMQVTAGDVAGNRDRGLAMAREAAQKAEVIVLPEIWTVGYALKNIDQWAEDQAGPTITALQQIAVDAQATIITGSLPYRKDGQIYNGAFVINPAGEIVGDYQKVHLFNLMGEQRFFAPGNKRCTFPLQQTTAGLTICYDLRFPELYRATTQDGATIIFVPAEWPASRGSHWRTLLQARAIENQIYICAVNCVGQHRDNVFYGHSMIISPTGDIIAEGTETEAIIYGEIDIDVVEQVRKSMSVWPDRRPELYR</sequence>
<dbReference type="InterPro" id="IPR001110">
    <property type="entry name" value="UPF0012_CS"/>
</dbReference>
<name>A0A4R1PVZ4_9FIRM</name>
<keyword evidence="3" id="KW-0378">Hydrolase</keyword>
<dbReference type="Pfam" id="PF00795">
    <property type="entry name" value="CN_hydrolase"/>
    <property type="match status" value="1"/>
</dbReference>
<dbReference type="EMBL" id="SLUI01000014">
    <property type="protein sequence ID" value="TCL35037.1"/>
    <property type="molecule type" value="Genomic_DNA"/>
</dbReference>
<dbReference type="AlphaFoldDB" id="A0A4R1PVZ4"/>
<dbReference type="InterPro" id="IPR003010">
    <property type="entry name" value="C-N_Hydrolase"/>
</dbReference>
<keyword evidence="4" id="KW-1185">Reference proteome</keyword>
<feature type="domain" description="CN hydrolase" evidence="2">
    <location>
        <begin position="1"/>
        <end position="236"/>
    </location>
</feature>
<evidence type="ECO:0000313" key="3">
    <source>
        <dbReference type="EMBL" id="TCL35037.1"/>
    </source>
</evidence>